<name>D8LL70_ECTSI</name>
<feature type="compositionally biased region" description="Low complexity" evidence="1">
    <location>
        <begin position="501"/>
        <end position="518"/>
    </location>
</feature>
<feature type="region of interest" description="Disordered" evidence="1">
    <location>
        <begin position="501"/>
        <end position="552"/>
    </location>
</feature>
<gene>
    <name evidence="2" type="ORF">Esi_0340_0009</name>
</gene>
<dbReference type="Proteomes" id="UP000002630">
    <property type="component" value="Linkage Group LG25"/>
</dbReference>
<feature type="region of interest" description="Disordered" evidence="1">
    <location>
        <begin position="287"/>
        <end position="311"/>
    </location>
</feature>
<feature type="compositionally biased region" description="Polar residues" evidence="1">
    <location>
        <begin position="136"/>
        <end position="145"/>
    </location>
</feature>
<protein>
    <submittedName>
        <fullName evidence="2">Uncharacterized protein</fullName>
    </submittedName>
</protein>
<evidence type="ECO:0000313" key="3">
    <source>
        <dbReference type="Proteomes" id="UP000002630"/>
    </source>
</evidence>
<organism evidence="2 3">
    <name type="scientific">Ectocarpus siliculosus</name>
    <name type="common">Brown alga</name>
    <name type="synonym">Conferva siliculosa</name>
    <dbReference type="NCBI Taxonomy" id="2880"/>
    <lineage>
        <taxon>Eukaryota</taxon>
        <taxon>Sar</taxon>
        <taxon>Stramenopiles</taxon>
        <taxon>Ochrophyta</taxon>
        <taxon>PX clade</taxon>
        <taxon>Phaeophyceae</taxon>
        <taxon>Ectocarpales</taxon>
        <taxon>Ectocarpaceae</taxon>
        <taxon>Ectocarpus</taxon>
    </lineage>
</organism>
<proteinExistence type="predicted"/>
<dbReference type="EMBL" id="FN649750">
    <property type="protein sequence ID" value="CBN76130.1"/>
    <property type="molecule type" value="Genomic_DNA"/>
</dbReference>
<feature type="region of interest" description="Disordered" evidence="1">
    <location>
        <begin position="751"/>
        <end position="844"/>
    </location>
</feature>
<dbReference type="EMBL" id="FN648532">
    <property type="protein sequence ID" value="CBN76130.1"/>
    <property type="molecule type" value="Genomic_DNA"/>
</dbReference>
<feature type="compositionally biased region" description="Low complexity" evidence="1">
    <location>
        <begin position="543"/>
        <end position="552"/>
    </location>
</feature>
<dbReference type="OrthoDB" id="10499054at2759"/>
<keyword evidence="3" id="KW-1185">Reference proteome</keyword>
<reference evidence="2 3" key="1">
    <citation type="journal article" date="2010" name="Nature">
        <title>The Ectocarpus genome and the independent evolution of multicellularity in brown algae.</title>
        <authorList>
            <person name="Cock J.M."/>
            <person name="Sterck L."/>
            <person name="Rouze P."/>
            <person name="Scornet D."/>
            <person name="Allen A.E."/>
            <person name="Amoutzias G."/>
            <person name="Anthouard V."/>
            <person name="Artiguenave F."/>
            <person name="Aury J.M."/>
            <person name="Badger J.H."/>
            <person name="Beszteri B."/>
            <person name="Billiau K."/>
            <person name="Bonnet E."/>
            <person name="Bothwell J.H."/>
            <person name="Bowler C."/>
            <person name="Boyen C."/>
            <person name="Brownlee C."/>
            <person name="Carrano C.J."/>
            <person name="Charrier B."/>
            <person name="Cho G.Y."/>
            <person name="Coelho S.M."/>
            <person name="Collen J."/>
            <person name="Corre E."/>
            <person name="Da Silva C."/>
            <person name="Delage L."/>
            <person name="Delaroque N."/>
            <person name="Dittami S.M."/>
            <person name="Doulbeau S."/>
            <person name="Elias M."/>
            <person name="Farnham G."/>
            <person name="Gachon C.M."/>
            <person name="Gschloessl B."/>
            <person name="Heesch S."/>
            <person name="Jabbari K."/>
            <person name="Jubin C."/>
            <person name="Kawai H."/>
            <person name="Kimura K."/>
            <person name="Kloareg B."/>
            <person name="Kupper F.C."/>
            <person name="Lang D."/>
            <person name="Le Bail A."/>
            <person name="Leblanc C."/>
            <person name="Lerouge P."/>
            <person name="Lohr M."/>
            <person name="Lopez P.J."/>
            <person name="Martens C."/>
            <person name="Maumus F."/>
            <person name="Michel G."/>
            <person name="Miranda-Saavedra D."/>
            <person name="Morales J."/>
            <person name="Moreau H."/>
            <person name="Motomura T."/>
            <person name="Nagasato C."/>
            <person name="Napoli C.A."/>
            <person name="Nelson D.R."/>
            <person name="Nyvall-Collen P."/>
            <person name="Peters A.F."/>
            <person name="Pommier C."/>
            <person name="Potin P."/>
            <person name="Poulain J."/>
            <person name="Quesneville H."/>
            <person name="Read B."/>
            <person name="Rensing S.A."/>
            <person name="Ritter A."/>
            <person name="Rousvoal S."/>
            <person name="Samanta M."/>
            <person name="Samson G."/>
            <person name="Schroeder D.C."/>
            <person name="Segurens B."/>
            <person name="Strittmatter M."/>
            <person name="Tonon T."/>
            <person name="Tregear J.W."/>
            <person name="Valentin K."/>
            <person name="von Dassow P."/>
            <person name="Yamagishi T."/>
            <person name="Van de Peer Y."/>
            <person name="Wincker P."/>
        </authorList>
    </citation>
    <scope>NUCLEOTIDE SEQUENCE [LARGE SCALE GENOMIC DNA]</scope>
    <source>
        <strain evidence="3">Ec32 / CCAP1310/4</strain>
    </source>
</reference>
<evidence type="ECO:0000313" key="2">
    <source>
        <dbReference type="EMBL" id="CBN76130.1"/>
    </source>
</evidence>
<feature type="compositionally biased region" description="Basic residues" evidence="1">
    <location>
        <begin position="112"/>
        <end position="121"/>
    </location>
</feature>
<dbReference type="InParanoid" id="D8LL70"/>
<feature type="region of interest" description="Disordered" evidence="1">
    <location>
        <begin position="96"/>
        <end position="145"/>
    </location>
</feature>
<feature type="compositionally biased region" description="Basic and acidic residues" evidence="1">
    <location>
        <begin position="287"/>
        <end position="296"/>
    </location>
</feature>
<dbReference type="AlphaFoldDB" id="D8LL70"/>
<sequence length="899" mass="92549">MTEPRRCLLFENGAALAVFGDDGDHHTRQSGDERGNSAVVLEPSGACFAEVRQDGTCHRQLSDFCRRDLIPHVAAVSSFRNAHSPRPYLSQRIHATLEQETHSSNGTSSSSSRRRRRRRTPSRIAHWPAAAEPTCRHSTSNSSSTFVVRGADGSVEVRAAGGNARLALSASGTVAEVDYAVALPPGPGAAGGGRVWVTRRFLVGGSAAPPFDDVPPEFSHALSVAVRESRSAAAAAAAAAAVVETGRNSGGGGDVSLGRVSPAAAAAGGTVSGKGGERGLVAVELPRPEERPDHASWDTVQQGPSLDSHRDPLAPLGYYGDRRWCDGAAPTFATRAATASASAAAAGGRLLSVDVMKLAGGQGYAGELAAVVESTGCCTYRIVVGGGGHHRGAGEGGVGVHVVVHADGSEVWLEGDFVRLVRPPAAAGVPAMTAAAAEAGGGWTSMSLGNIASRAIALRQQFLQCSGNPAAAAAAAAGRRGPGEPQVTVKIRPSLVVVQPPSALSSPSSSSSPVEAVVRNAAAPRPTNKPYAPPEEGGARWLGSSSSRGRMAAGSPSVVESVERGGASFVAFADGRARGTFADRTIVCLGAPFFYRPLRGSRCGVGGGGGGGISYSGSGGRGGVATAVVGPGCSDDDEEEEEEDREVECIRADGTVLRLTRRSLDRRGSFGGRSGGGNIPAGGDCGVGALRPYVVAVLRFADWAATHPADRRAAAGREAAGRAAAAAEAERNRRFVDLQLLAAKRSVPPPPLLCYHRGGLDPREPYDGTPSGAAGSRRGGRRSGDEASASPGLRRRAVGACGEENDDGQYKENNRPRRPSNRVDVLEEGSGVSRWGGGDGGRQRNSLVAGLLEANRKVLMGEHMSRKFAQGETVVEGSFARVLNGRTIHPKQTNKRGGS</sequence>
<accession>D8LL70</accession>
<evidence type="ECO:0000256" key="1">
    <source>
        <dbReference type="SAM" id="MobiDB-lite"/>
    </source>
</evidence>